<sequence length="110" mass="12156">MEAVVCPCRSLTGSMLHFSTLKVLHVRSTGPTVGLRHHGQEQDHDTWGSRQQHFLTPTLPGISKFYYSGKLGQDSKKGKDRTTTFLYHHTCSRTSSLGELSNLTNVGTAP</sequence>
<reference evidence="1 2" key="1">
    <citation type="journal article" date="2023" name="Life. Sci Alliance">
        <title>Evolutionary insights into 3D genome organization and epigenetic landscape of Vigna mungo.</title>
        <authorList>
            <person name="Junaid A."/>
            <person name="Singh B."/>
            <person name="Bhatia S."/>
        </authorList>
    </citation>
    <scope>NUCLEOTIDE SEQUENCE [LARGE SCALE GENOMIC DNA]</scope>
    <source>
        <strain evidence="1">Urdbean</strain>
    </source>
</reference>
<evidence type="ECO:0000313" key="1">
    <source>
        <dbReference type="EMBL" id="WVZ19338.1"/>
    </source>
</evidence>
<proteinExistence type="predicted"/>
<dbReference type="EMBL" id="CP144699">
    <property type="protein sequence ID" value="WVZ19338.1"/>
    <property type="molecule type" value="Genomic_DNA"/>
</dbReference>
<accession>A0AAQ3S7K4</accession>
<evidence type="ECO:0000313" key="2">
    <source>
        <dbReference type="Proteomes" id="UP001374535"/>
    </source>
</evidence>
<name>A0AAQ3S7K4_VIGMU</name>
<organism evidence="1 2">
    <name type="scientific">Vigna mungo</name>
    <name type="common">Black gram</name>
    <name type="synonym">Phaseolus mungo</name>
    <dbReference type="NCBI Taxonomy" id="3915"/>
    <lineage>
        <taxon>Eukaryota</taxon>
        <taxon>Viridiplantae</taxon>
        <taxon>Streptophyta</taxon>
        <taxon>Embryophyta</taxon>
        <taxon>Tracheophyta</taxon>
        <taxon>Spermatophyta</taxon>
        <taxon>Magnoliopsida</taxon>
        <taxon>eudicotyledons</taxon>
        <taxon>Gunneridae</taxon>
        <taxon>Pentapetalae</taxon>
        <taxon>rosids</taxon>
        <taxon>fabids</taxon>
        <taxon>Fabales</taxon>
        <taxon>Fabaceae</taxon>
        <taxon>Papilionoideae</taxon>
        <taxon>50 kb inversion clade</taxon>
        <taxon>NPAAA clade</taxon>
        <taxon>indigoferoid/millettioid clade</taxon>
        <taxon>Phaseoleae</taxon>
        <taxon>Vigna</taxon>
    </lineage>
</organism>
<dbReference type="AlphaFoldDB" id="A0AAQ3S7K4"/>
<keyword evidence="2" id="KW-1185">Reference proteome</keyword>
<gene>
    <name evidence="1" type="ORF">V8G54_006660</name>
</gene>
<dbReference type="Proteomes" id="UP001374535">
    <property type="component" value="Chromosome 2"/>
</dbReference>
<protein>
    <submittedName>
        <fullName evidence="1">Uncharacterized protein</fullName>
    </submittedName>
</protein>